<proteinExistence type="predicted"/>
<dbReference type="RefSeq" id="WP_109990612.1">
    <property type="nucleotide sequence ID" value="NZ_CP028160.1"/>
</dbReference>
<evidence type="ECO:0000313" key="2">
    <source>
        <dbReference type="EMBL" id="AWN64898.1"/>
    </source>
</evidence>
<name>A0A2Z3KBV4_LACLL</name>
<gene>
    <name evidence="2" type="ORF">LL14B4_01310</name>
</gene>
<dbReference type="InterPro" id="IPR038620">
    <property type="entry name" value="YdcP-like_sf"/>
</dbReference>
<dbReference type="InterPro" id="IPR010365">
    <property type="entry name" value="DUF961"/>
</dbReference>
<evidence type="ECO:0000256" key="1">
    <source>
        <dbReference type="SAM" id="MobiDB-lite"/>
    </source>
</evidence>
<dbReference type="Pfam" id="PF06125">
    <property type="entry name" value="DUF961"/>
    <property type="match status" value="1"/>
</dbReference>
<evidence type="ECO:0000313" key="3">
    <source>
        <dbReference type="Proteomes" id="UP000245919"/>
    </source>
</evidence>
<reference evidence="2 3" key="1">
    <citation type="submission" date="2018-03" db="EMBL/GenBank/DDBJ databases">
        <title>Genome sequence of Lactococcus lactis strain 14B4 from almond drupe.</title>
        <authorList>
            <person name="Tran T.D."/>
            <person name="McGarvey J.A."/>
            <person name="Huynh S."/>
            <person name="Parker C.T."/>
        </authorList>
    </citation>
    <scope>NUCLEOTIDE SEQUENCE [LARGE SCALE GENOMIC DNA]</scope>
    <source>
        <strain evidence="2 3">14B4</strain>
    </source>
</reference>
<accession>A0A2Z3KBV4</accession>
<dbReference type="GeneID" id="89632429"/>
<organism evidence="2 3">
    <name type="scientific">Lactococcus lactis subsp. lactis</name>
    <name type="common">Streptococcus lactis</name>
    <dbReference type="NCBI Taxonomy" id="1360"/>
    <lineage>
        <taxon>Bacteria</taxon>
        <taxon>Bacillati</taxon>
        <taxon>Bacillota</taxon>
        <taxon>Bacilli</taxon>
        <taxon>Lactobacillales</taxon>
        <taxon>Streptococcaceae</taxon>
        <taxon>Lactococcus</taxon>
    </lineage>
</organism>
<feature type="compositionally biased region" description="Basic and acidic residues" evidence="1">
    <location>
        <begin position="141"/>
        <end position="154"/>
    </location>
</feature>
<dbReference type="EMBL" id="CP028160">
    <property type="protein sequence ID" value="AWN64898.1"/>
    <property type="molecule type" value="Genomic_DNA"/>
</dbReference>
<protein>
    <submittedName>
        <fullName evidence="2">DUF961 domain-containing protein</fullName>
    </submittedName>
</protein>
<sequence>MSLKLSKVFEKGNTLTEELADFDKTLGKVLFLNAEKVMRFEDYMPEGEEGEIKSRPTDDIAYYEVNVYSEGLEKQISVKMPAETDFSGFEYEDEIKLTNRILNFWNDKEYNANGRPNYYSGQKWNAEGIEKVGKSNSKPEQSPKPEAKNNEPKK</sequence>
<dbReference type="Gene3D" id="2.40.50.390">
    <property type="entry name" value="Conjugative transposon protein, DUF961"/>
    <property type="match status" value="1"/>
</dbReference>
<dbReference type="AlphaFoldDB" id="A0A2Z3KBV4"/>
<feature type="region of interest" description="Disordered" evidence="1">
    <location>
        <begin position="129"/>
        <end position="154"/>
    </location>
</feature>
<dbReference type="Proteomes" id="UP000245919">
    <property type="component" value="Chromosome"/>
</dbReference>